<protein>
    <submittedName>
        <fullName evidence="2">Cysteine-rich protein CRP3</fullName>
    </submittedName>
</protein>
<proteinExistence type="predicted"/>
<accession>R9XKQ2</accession>
<dbReference type="EMBL" id="EF710641">
    <property type="protein sequence ID" value="AGO14451.1"/>
    <property type="molecule type" value="Genomic_DNA"/>
</dbReference>
<name>R9XKQ2_9VIRU</name>
<evidence type="ECO:0000313" key="2">
    <source>
        <dbReference type="EMBL" id="AGO14451.1"/>
    </source>
</evidence>
<organism evidence="2">
    <name type="scientific">Cotesia sesamiae Mombasa bracovirus</name>
    <dbReference type="NCBI Taxonomy" id="452649"/>
    <lineage>
        <taxon>Viruses</taxon>
        <taxon>Viruses incertae sedis</taxon>
        <taxon>Polydnaviriformidae</taxon>
        <taxon>Bracoviriform</taxon>
        <taxon>Cotesia sesamiae bracovirus</taxon>
    </lineage>
</organism>
<dbReference type="Pfam" id="PF08008">
    <property type="entry name" value="Viral_cys_rich"/>
    <property type="match status" value="1"/>
</dbReference>
<feature type="domain" description="Cysteine rich" evidence="1">
    <location>
        <begin position="31"/>
        <end position="103"/>
    </location>
</feature>
<gene>
    <name evidence="2" type="primary">crp3</name>
    <name evidence="2" type="ORF">CsmBV32.13</name>
</gene>
<evidence type="ECO:0000259" key="1">
    <source>
        <dbReference type="Pfam" id="PF08008"/>
    </source>
</evidence>
<sequence>MTGLGIPQYIIKSSSSNTPTAPAICLPLGTSCVKSKLSCCILSYHNNYLRLSKVPTTCFEFGEGICQINSSIENFKEYGKLIKQRNETNFEELKTKYWNSTKSAYICPQKIIVEINRV</sequence>
<dbReference type="InterPro" id="IPR012641">
    <property type="entry name" value="Polydnavirus_Cys-rich"/>
</dbReference>
<reference evidence="2" key="1">
    <citation type="submission" date="2013-06" db="EMBL/GenBank/DDBJ databases">
        <title>Bracovirus Evolution: Comparative Genomics of Multiple Viral and Proviral Genomes.</title>
        <authorList>
            <person name="Desjardins C.A."/>
            <person name="Gundersen-Rindal D.E."/>
            <person name="Hostetler J.B."/>
            <person name="Tallon L.J."/>
            <person name="Utterback T.R."/>
            <person name="Fuester R.W."/>
            <person name="Schatz M.C."/>
            <person name="Pedroni M.J."/>
            <person name="Fadrosh D.W."/>
            <person name="Haas B.J."/>
            <person name="Toms B.S."/>
            <person name="Chen D."/>
            <person name="Nene V."/>
        </authorList>
    </citation>
    <scope>NUCLEOTIDE SEQUENCE</scope>
</reference>